<protein>
    <submittedName>
        <fullName evidence="5">Uncharacterized protein</fullName>
    </submittedName>
</protein>
<dbReference type="Gene3D" id="1.20.1560.10">
    <property type="entry name" value="ABC transporter type 1, transmembrane domain"/>
    <property type="match status" value="1"/>
</dbReference>
<feature type="transmembrane region" description="Helical" evidence="4">
    <location>
        <begin position="48"/>
        <end position="71"/>
    </location>
</feature>
<dbReference type="EMBL" id="CP093351">
    <property type="protein sequence ID" value="WOH15216.1"/>
    <property type="molecule type" value="Genomic_DNA"/>
</dbReference>
<dbReference type="GO" id="GO:0016020">
    <property type="term" value="C:membrane"/>
    <property type="evidence" value="ECO:0007669"/>
    <property type="project" value="InterPro"/>
</dbReference>
<accession>A0A175YHU5</accession>
<keyword evidence="2 4" id="KW-1133">Transmembrane helix</keyword>
<evidence type="ECO:0000313" key="7">
    <source>
        <dbReference type="Proteomes" id="UP000077755"/>
    </source>
</evidence>
<evidence type="ECO:0000256" key="1">
    <source>
        <dbReference type="ARBA" id="ARBA00022692"/>
    </source>
</evidence>
<evidence type="ECO:0000313" key="6">
    <source>
        <dbReference type="EMBL" id="WOH15216.1"/>
    </source>
</evidence>
<dbReference type="Gramene" id="KZM82402">
    <property type="protein sequence ID" value="KZM82402"/>
    <property type="gene ID" value="DCAR_029971"/>
</dbReference>
<reference evidence="5" key="1">
    <citation type="journal article" date="2016" name="Nat. Genet.">
        <title>A high-quality carrot genome assembly provides new insights into carotenoid accumulation and asterid genome evolution.</title>
        <authorList>
            <person name="Iorizzo M."/>
            <person name="Ellison S."/>
            <person name="Senalik D."/>
            <person name="Zeng P."/>
            <person name="Satapoomin P."/>
            <person name="Huang J."/>
            <person name="Bowman M."/>
            <person name="Iovene M."/>
            <person name="Sanseverino W."/>
            <person name="Cavagnaro P."/>
            <person name="Yildiz M."/>
            <person name="Macko-Podgorni A."/>
            <person name="Moranska E."/>
            <person name="Grzebelus E."/>
            <person name="Grzebelus D."/>
            <person name="Ashrafi H."/>
            <person name="Zheng Z."/>
            <person name="Cheng S."/>
            <person name="Spooner D."/>
            <person name="Van Deynze A."/>
            <person name="Simon P."/>
        </authorList>
    </citation>
    <scope>NUCLEOTIDE SEQUENCE [LARGE SCALE GENOMIC DNA]</scope>
    <source>
        <tissue evidence="5">Leaf</tissue>
    </source>
</reference>
<reference evidence="6" key="2">
    <citation type="submission" date="2022-03" db="EMBL/GenBank/DDBJ databases">
        <title>Draft title - Genomic analysis of global carrot germplasm unveils the trajectory of domestication and the origin of high carotenoid orange carrot.</title>
        <authorList>
            <person name="Iorizzo M."/>
            <person name="Ellison S."/>
            <person name="Senalik D."/>
            <person name="Macko-Podgorni A."/>
            <person name="Grzebelus D."/>
            <person name="Bostan H."/>
            <person name="Rolling W."/>
            <person name="Curaba J."/>
            <person name="Simon P."/>
        </authorList>
    </citation>
    <scope>NUCLEOTIDE SEQUENCE</scope>
    <source>
        <tissue evidence="6">Leaf</tissue>
    </source>
</reference>
<evidence type="ECO:0000256" key="2">
    <source>
        <dbReference type="ARBA" id="ARBA00022989"/>
    </source>
</evidence>
<proteinExistence type="predicted"/>
<dbReference type="GO" id="GO:0005524">
    <property type="term" value="F:ATP binding"/>
    <property type="evidence" value="ECO:0007669"/>
    <property type="project" value="InterPro"/>
</dbReference>
<dbReference type="InterPro" id="IPR036640">
    <property type="entry name" value="ABC1_TM_sf"/>
</dbReference>
<evidence type="ECO:0000256" key="4">
    <source>
        <dbReference type="SAM" id="Phobius"/>
    </source>
</evidence>
<dbReference type="EMBL" id="LNRQ01000009">
    <property type="protein sequence ID" value="KZM82402.1"/>
    <property type="molecule type" value="Genomic_DNA"/>
</dbReference>
<evidence type="ECO:0000313" key="5">
    <source>
        <dbReference type="EMBL" id="KZM82402.1"/>
    </source>
</evidence>
<evidence type="ECO:0000256" key="3">
    <source>
        <dbReference type="ARBA" id="ARBA00023136"/>
    </source>
</evidence>
<organism evidence="5">
    <name type="scientific">Daucus carota subsp. sativus</name>
    <name type="common">Carrot</name>
    <dbReference type="NCBI Taxonomy" id="79200"/>
    <lineage>
        <taxon>Eukaryota</taxon>
        <taxon>Viridiplantae</taxon>
        <taxon>Streptophyta</taxon>
        <taxon>Embryophyta</taxon>
        <taxon>Tracheophyta</taxon>
        <taxon>Spermatophyta</taxon>
        <taxon>Magnoliopsida</taxon>
        <taxon>eudicotyledons</taxon>
        <taxon>Gunneridae</taxon>
        <taxon>Pentapetalae</taxon>
        <taxon>asterids</taxon>
        <taxon>campanulids</taxon>
        <taxon>Apiales</taxon>
        <taxon>Apiaceae</taxon>
        <taxon>Apioideae</taxon>
        <taxon>Scandiceae</taxon>
        <taxon>Daucinae</taxon>
        <taxon>Daucus</taxon>
        <taxon>Daucus sect. Daucus</taxon>
    </lineage>
</organism>
<dbReference type="SUPFAM" id="SSF90123">
    <property type="entry name" value="ABC transporter transmembrane region"/>
    <property type="match status" value="1"/>
</dbReference>
<dbReference type="Proteomes" id="UP000077755">
    <property type="component" value="Chromosome 9"/>
</dbReference>
<name>A0A175YHU5_DAUCS</name>
<keyword evidence="7" id="KW-1185">Reference proteome</keyword>
<sequence>MSDASMTIAIKAVAEAIKDVAKVREVPAEADREFADYTCACYSLQKCWIATIATLIATIISIVAAIPLAGFQEIYQDNLMSARDERMRKTSEYLRNTRILKLQAWEDRYRL</sequence>
<dbReference type="AlphaFoldDB" id="A0A175YHU5"/>
<dbReference type="STRING" id="79200.A0A175YHU5"/>
<keyword evidence="1 4" id="KW-0812">Transmembrane</keyword>
<gene>
    <name evidence="5" type="ORF">DCAR_029971</name>
    <name evidence="6" type="ORF">DCAR_0934753</name>
</gene>
<keyword evidence="3 4" id="KW-0472">Membrane</keyword>